<evidence type="ECO:0000256" key="5">
    <source>
        <dbReference type="ARBA" id="ARBA00012670"/>
    </source>
</evidence>
<dbReference type="SMART" id="SM00813">
    <property type="entry name" value="Alpha-L-AF_C"/>
    <property type="match status" value="1"/>
</dbReference>
<dbReference type="InterPro" id="IPR013780">
    <property type="entry name" value="Glyco_hydro_b"/>
</dbReference>
<dbReference type="AlphaFoldDB" id="A0A841TGF3"/>
<keyword evidence="7" id="KW-0119">Carbohydrate metabolism</keyword>
<protein>
    <recommendedName>
        <fullName evidence="5">non-reducing end alpha-L-arabinofuranosidase</fullName>
        <ecNumber evidence="5">3.2.1.55</ecNumber>
    </recommendedName>
</protein>
<evidence type="ECO:0000313" key="10">
    <source>
        <dbReference type="EMBL" id="MBB6679446.1"/>
    </source>
</evidence>
<evidence type="ECO:0000256" key="8">
    <source>
        <dbReference type="ARBA" id="ARBA00023295"/>
    </source>
</evidence>
<dbReference type="GO" id="GO:0000272">
    <property type="term" value="P:polysaccharide catabolic process"/>
    <property type="evidence" value="ECO:0007669"/>
    <property type="project" value="TreeGrafter"/>
</dbReference>
<dbReference type="Pfam" id="PF06964">
    <property type="entry name" value="Alpha-L-AF_C"/>
    <property type="match status" value="1"/>
</dbReference>
<organism evidence="10 11">
    <name type="scientific">Cohnella lubricantis</name>
    <dbReference type="NCBI Taxonomy" id="2163172"/>
    <lineage>
        <taxon>Bacteria</taxon>
        <taxon>Bacillati</taxon>
        <taxon>Bacillota</taxon>
        <taxon>Bacilli</taxon>
        <taxon>Bacillales</taxon>
        <taxon>Paenibacillaceae</taxon>
        <taxon>Cohnella</taxon>
    </lineage>
</organism>
<keyword evidence="11" id="KW-1185">Reference proteome</keyword>
<comment type="subunit">
    <text evidence="4">Homohexamer; trimer of dimers.</text>
</comment>
<proteinExistence type="inferred from homology"/>
<evidence type="ECO:0000256" key="2">
    <source>
        <dbReference type="ARBA" id="ARBA00004881"/>
    </source>
</evidence>
<dbReference type="PANTHER" id="PTHR43576">
    <property type="entry name" value="ALPHA-L-ARABINOFURANOSIDASE C-RELATED"/>
    <property type="match status" value="1"/>
</dbReference>
<evidence type="ECO:0000256" key="3">
    <source>
        <dbReference type="ARBA" id="ARBA00007186"/>
    </source>
</evidence>
<comment type="caution">
    <text evidence="10">The sequence shown here is derived from an EMBL/GenBank/DDBJ whole genome shotgun (WGS) entry which is preliminary data.</text>
</comment>
<feature type="domain" description="Alpha-L-arabinofuranosidase C-terminal" evidence="9">
    <location>
        <begin position="301"/>
        <end position="491"/>
    </location>
</feature>
<accession>A0A841TGF3</accession>
<comment type="pathway">
    <text evidence="2">Glycan metabolism.</text>
</comment>
<dbReference type="InterPro" id="IPR010720">
    <property type="entry name" value="Alpha-L-AF_C"/>
</dbReference>
<name>A0A841TGF3_9BACL</name>
<gene>
    <name evidence="10" type="ORF">H4Q31_19350</name>
</gene>
<dbReference type="InterPro" id="IPR017853">
    <property type="entry name" value="GH"/>
</dbReference>
<evidence type="ECO:0000313" key="11">
    <source>
        <dbReference type="Proteomes" id="UP000574133"/>
    </source>
</evidence>
<reference evidence="10 11" key="1">
    <citation type="submission" date="2020-08" db="EMBL/GenBank/DDBJ databases">
        <title>Cohnella phylogeny.</title>
        <authorList>
            <person name="Dunlap C."/>
        </authorList>
    </citation>
    <scope>NUCLEOTIDE SEQUENCE [LARGE SCALE GENOMIC DNA]</scope>
    <source>
        <strain evidence="10 11">DSM 103658</strain>
    </source>
</reference>
<keyword evidence="6" id="KW-0378">Hydrolase</keyword>
<dbReference type="GO" id="GO:0046556">
    <property type="term" value="F:alpha-L-arabinofuranosidase activity"/>
    <property type="evidence" value="ECO:0007669"/>
    <property type="project" value="UniProtKB-EC"/>
</dbReference>
<evidence type="ECO:0000256" key="6">
    <source>
        <dbReference type="ARBA" id="ARBA00022801"/>
    </source>
</evidence>
<dbReference type="SUPFAM" id="SSF51011">
    <property type="entry name" value="Glycosyl hydrolase domain"/>
    <property type="match status" value="1"/>
</dbReference>
<dbReference type="EMBL" id="JACJVN010000083">
    <property type="protein sequence ID" value="MBB6679446.1"/>
    <property type="molecule type" value="Genomic_DNA"/>
</dbReference>
<dbReference type="Proteomes" id="UP000574133">
    <property type="component" value="Unassembled WGS sequence"/>
</dbReference>
<comment type="similarity">
    <text evidence="3">Belongs to the glycosyl hydrolase 51 family.</text>
</comment>
<sequence length="500" mass="56439">MEEKTLSNQKVVVHADWTLGTINKNIYGHFSEHLGRCIYEGLWVGEDSPIPNTKGIRNDVLEALQKLRVPVLRWPGGCFADEYHWKDGVGPREKRKRMINTHWGGVVENNHFGTHEFFQLCELLGAEPYICGNVGSGTVQEMSEWVEYMTFDGESPMANWRRENGREQPWKLKYFGVGNENWGCGGSMKAEHYANLYRNYQTYVRQYGDNKLYKIAGGPNVDDYHWTDVLMREAHWMMDGLSLHYYTVPGTWGHKGSALDFDEQEWFVTVQKALHMDELITRHSTIMDRYDPKKRVGLIVDEWGNWFDVEPGTNPGFLYQQNTMRDAIVAAVHLHVFQKHCGRVQMANLAQMVNVLQAVILTEGDKMLLTPTYHVLEMFKEHQDAEALAIHGTFGEYELNGASLPQVSVSASKKDGKVLVSLCNLSHKDAAGLEIELRGTEDSYVCNGLILAGDSIGAHNTFEQPDRVAPKAFDGAALSGGKLRVDLPAASVVTLTLEVK</sequence>
<dbReference type="GO" id="GO:0046373">
    <property type="term" value="P:L-arabinose metabolic process"/>
    <property type="evidence" value="ECO:0007669"/>
    <property type="project" value="InterPro"/>
</dbReference>
<dbReference type="PANTHER" id="PTHR43576:SF2">
    <property type="entry name" value="INTRACELLULAR EXO-ALPHA-L-ARABINOFURANOSIDASE 2"/>
    <property type="match status" value="1"/>
</dbReference>
<dbReference type="Gene3D" id="3.20.20.80">
    <property type="entry name" value="Glycosidases"/>
    <property type="match status" value="1"/>
</dbReference>
<dbReference type="InterPro" id="IPR055235">
    <property type="entry name" value="ASD1_cat"/>
</dbReference>
<dbReference type="Gene3D" id="2.60.40.1180">
    <property type="entry name" value="Golgi alpha-mannosidase II"/>
    <property type="match status" value="1"/>
</dbReference>
<evidence type="ECO:0000256" key="4">
    <source>
        <dbReference type="ARBA" id="ARBA00011165"/>
    </source>
</evidence>
<dbReference type="Pfam" id="PF22848">
    <property type="entry name" value="ASD1_dom"/>
    <property type="match status" value="1"/>
</dbReference>
<dbReference type="EC" id="3.2.1.55" evidence="5"/>
<evidence type="ECO:0000256" key="1">
    <source>
        <dbReference type="ARBA" id="ARBA00001462"/>
    </source>
</evidence>
<evidence type="ECO:0000256" key="7">
    <source>
        <dbReference type="ARBA" id="ARBA00023277"/>
    </source>
</evidence>
<dbReference type="SUPFAM" id="SSF51445">
    <property type="entry name" value="(Trans)glycosidases"/>
    <property type="match status" value="1"/>
</dbReference>
<evidence type="ECO:0000259" key="9">
    <source>
        <dbReference type="SMART" id="SM00813"/>
    </source>
</evidence>
<comment type="catalytic activity">
    <reaction evidence="1">
        <text>Hydrolysis of terminal non-reducing alpha-L-arabinofuranoside residues in alpha-L-arabinosides.</text>
        <dbReference type="EC" id="3.2.1.55"/>
    </reaction>
</comment>
<keyword evidence="8" id="KW-0326">Glycosidase</keyword>